<reference evidence="3" key="1">
    <citation type="submission" date="2019-06" db="EMBL/GenBank/DDBJ databases">
        <authorList>
            <person name="Broberg M."/>
        </authorList>
    </citation>
    <scope>NUCLEOTIDE SEQUENCE [LARGE SCALE GENOMIC DNA]</scope>
</reference>
<dbReference type="InterPro" id="IPR001810">
    <property type="entry name" value="F-box_dom"/>
</dbReference>
<feature type="domain" description="F-box" evidence="1">
    <location>
        <begin position="38"/>
        <end position="86"/>
    </location>
</feature>
<dbReference type="AlphaFoldDB" id="A0A9P0EHB3"/>
<organism evidence="2 3">
    <name type="scientific">Clonostachys solani</name>
    <dbReference type="NCBI Taxonomy" id="160281"/>
    <lineage>
        <taxon>Eukaryota</taxon>
        <taxon>Fungi</taxon>
        <taxon>Dikarya</taxon>
        <taxon>Ascomycota</taxon>
        <taxon>Pezizomycotina</taxon>
        <taxon>Sordariomycetes</taxon>
        <taxon>Hypocreomycetidae</taxon>
        <taxon>Hypocreales</taxon>
        <taxon>Bionectriaceae</taxon>
        <taxon>Clonostachys</taxon>
    </lineage>
</organism>
<comment type="caution">
    <text evidence="2">The sequence shown here is derived from an EMBL/GenBank/DDBJ whole genome shotgun (WGS) entry which is preliminary data.</text>
</comment>
<sequence length="573" mass="66335">MNASLLLYPHLSTRAYLLSLVASLGRKKKKKMCAAVLPSPLLGLPAEILDSVASHLSNRDRKSLRLTCRVFGQRVLLQIGRVFLSANPRNIEVFRAIADHEIYRKKVAELIWDDARLDPPPEPPRAYRCEHRAHHIEPFWQQWYQDICDRNSEGALSKQDIETPNRAARASWIAAQPPIEDMWNHYKELYGQQQEIMKTSDDALALRYGLERFPSLTQITLTPAAHGVPFKPLYQTPMIRALPYGFNYPIPRGWRCSEPSSRMRMTEWSSDEIDEREKNRWRGYRIIIWTLARMDHHITDFVVDVGLLNTGLNAHMFNQPCSEQDDLVTVLLKPGFRRLDLALILSGQTDLGFPAFRNRQLHGALSQASDLEHISLRTNMTYDLEFDDWIDDGEEQPFIPLLSIFPVERWPRLRHWGLSGFSVRMDDLVGLLSLLPDTLRSVELSFLKFQEGHGSHRDLLFHLRDNLGWRGRDPADRPKVSMGWQEDNVFRGDGYAVWVDEEVNKFLYGDGENPFLETNPEIRDGIGIQKCYFDPEFERPNVDTFELMRRGFLKNEMIILGVKHTVQSFLGEE</sequence>
<protein>
    <recommendedName>
        <fullName evidence="1">F-box domain-containing protein</fullName>
    </recommendedName>
</protein>
<dbReference type="SUPFAM" id="SSF81383">
    <property type="entry name" value="F-box domain"/>
    <property type="match status" value="1"/>
</dbReference>
<keyword evidence="3" id="KW-1185">Reference proteome</keyword>
<evidence type="ECO:0000313" key="2">
    <source>
        <dbReference type="EMBL" id="CAH0048143.1"/>
    </source>
</evidence>
<proteinExistence type="predicted"/>
<dbReference type="InterPro" id="IPR036047">
    <property type="entry name" value="F-box-like_dom_sf"/>
</dbReference>
<dbReference type="Proteomes" id="UP000775872">
    <property type="component" value="Unassembled WGS sequence"/>
</dbReference>
<name>A0A9P0EHB3_9HYPO</name>
<reference evidence="2 3" key="2">
    <citation type="submission" date="2021-10" db="EMBL/GenBank/DDBJ databases">
        <authorList>
            <person name="Piombo E."/>
        </authorList>
    </citation>
    <scope>NUCLEOTIDE SEQUENCE [LARGE SCALE GENOMIC DNA]</scope>
</reference>
<dbReference type="EMBL" id="CABFOC020000035">
    <property type="protein sequence ID" value="CAH0048143.1"/>
    <property type="molecule type" value="Genomic_DNA"/>
</dbReference>
<dbReference type="OrthoDB" id="5422579at2759"/>
<dbReference type="PROSITE" id="PS50181">
    <property type="entry name" value="FBOX"/>
    <property type="match status" value="1"/>
</dbReference>
<evidence type="ECO:0000313" key="3">
    <source>
        <dbReference type="Proteomes" id="UP000775872"/>
    </source>
</evidence>
<accession>A0A9P0EHB3</accession>
<evidence type="ECO:0000259" key="1">
    <source>
        <dbReference type="PROSITE" id="PS50181"/>
    </source>
</evidence>
<gene>
    <name evidence="2" type="ORF">CSOL1703_00000086</name>
</gene>